<proteinExistence type="predicted"/>
<feature type="region of interest" description="Disordered" evidence="1">
    <location>
        <begin position="1451"/>
        <end position="1474"/>
    </location>
</feature>
<protein>
    <submittedName>
        <fullName evidence="2">Uncharacterized protein</fullName>
    </submittedName>
</protein>
<feature type="region of interest" description="Disordered" evidence="1">
    <location>
        <begin position="108"/>
        <end position="256"/>
    </location>
</feature>
<feature type="compositionally biased region" description="Acidic residues" evidence="1">
    <location>
        <begin position="108"/>
        <end position="138"/>
    </location>
</feature>
<sequence>MSTFVSKNVQNKVAEVNMAPFKLKAIDDSTKSAMQNAIQACYKPDLFNGNDDDNVPVDNGAMDFTFIDGDGNIENASTVNALAAQQPADKPANNEVCEVGFDFSENTEISEESDMSEEDADVSDVSDVSDEDAEDESVDNSRTRADMGMKSCVRPDGTRYTVGGKGPLNHIDSNVEDAESAEEDNEDETDNSSPTRVSTGIKSCIMPDGTRYTVGGKGPIQHTPSPIEDAETSAEDTEEESDGSDDDLRSEEGDRQNLVVAVREEVKQKLEQIADLNRQVAAQRNFILKKRLQGRLNGLENDLRTKLASIEDSNATNDDKSNDAKNCSSLEANGEQSECWLGEKTYNKKYIKQLRGASKKTLARITALDAAIEWYTREKYKTLNPSTWLDLQRKIDGHKGELVKLLQCIGIDENRPHDEAWGWVIRYNEQIRKQWQDCDKDDHIAKHKAMEAMDEMNEKRRLKLEEIHKEDCRITLLGWVNPKDRKPLPKEVITTVEPSPQQAFDSSAPNYDPDVAMTEAPSASPQVNGNSVSESATELTPEDVNACTSKDAMDVDDDTSIFGGDFDFCDESLNIAAPIETTDTIESLLDPVLTSSESLTNNEDAVEALLGIVPASLQNTNNNEEVVEVTMPSLISAEGVAAAEPQPTSGDSNAAPVLEEALSAVPTVAVEVDGIQDEETFGSTPTSSVDKFETQFPQVAEAGGAEVPHLTEAERTLFVDFLEEAVLEQDVQQHQVSTEQEPMPAPMDDHFNQAAVPQDVPVIANQGEPIVIEDTEVASSHGGFKSSAEWNVYPEIPTLEEYLQGIDEGTQQKLRADAWAKLHKFLQLEMFHYKQLDVFAFATPEFQEMMLVEYEKCYQEGRQHVLPLWEILEMSEDLSSRDPICVSFSNFVVRMCPPTESQPSETVNEQAQPAAQDVFDPLGSFELSDSLDTSGTVHSSEVNFDEFLNDIADVSGDWNYAPFVTEHTQENIEEPTASITPAHPSQQQNTLGSPAPIMCDSPVQAKTSAAARKAAQGKKSVAAAKKTAATKKPATSKKSKGPDLPIQTPVDETTFGQFAQGDVVESPFTPAQVQSEVDDNNLGDWASAWCQRSWSQEDPEPKNHTPAELARLQQLGVNFNQGMRTAFLNPSPNTSSNLVGAINDHLFQTDPPEADANTSTDVLTAGEQQAFVTPAKRSHRGRPSAPVSALRKKRTRELKFPDSPQKVPSGKYTRRNTKSPGSSNSDDGVQSQELDIASEQPTVYYEAAPNRRLGLDTSPEDWVAQSTNKRKRAKPAKSTPRKAQKTQQPTPMSSETLQSSTASNSGIVSKNGPYRAILPRPVPVRGPSNGVQTPAPAADNFEQSHAIPIQRHVATPLMQNERQTSICVSEPMTPDSFSSVQQAAGSDVGPRIGMPPNVSVQGPQRSFQQMPQDNMVAQQNLQHRMSSGMGMGFNGGMQGFAMGTQSRFNQPMQQSGMQHAGQGGMEDSDSDRDHDKIMRRLHKTERKMMRKEALRKIEMMEAKMRQDDIDRNAMSQNSMVQNGMNIRMTGQNNNGAMHGYMSTNIGMDGGILDGQAVESCAMSGANGMDWTQTGVGSLQTNGHQI</sequence>
<evidence type="ECO:0000313" key="2">
    <source>
        <dbReference type="EMBL" id="KUI62181.1"/>
    </source>
</evidence>
<feature type="region of interest" description="Disordered" evidence="1">
    <location>
        <begin position="1172"/>
        <end position="1231"/>
    </location>
</feature>
<feature type="region of interest" description="Disordered" evidence="1">
    <location>
        <begin position="498"/>
        <end position="545"/>
    </location>
</feature>
<feature type="compositionally biased region" description="Acidic residues" evidence="1">
    <location>
        <begin position="174"/>
        <end position="190"/>
    </location>
</feature>
<feature type="compositionally biased region" description="Polar residues" evidence="1">
    <location>
        <begin position="498"/>
        <end position="509"/>
    </location>
</feature>
<dbReference type="Proteomes" id="UP000078576">
    <property type="component" value="Unassembled WGS sequence"/>
</dbReference>
<feature type="region of interest" description="Disordered" evidence="1">
    <location>
        <begin position="1249"/>
        <end position="1332"/>
    </location>
</feature>
<dbReference type="EMBL" id="KN714802">
    <property type="protein sequence ID" value="KUI62181.1"/>
    <property type="molecule type" value="Genomic_DNA"/>
</dbReference>
<name>A0A194VEH5_CYTMA</name>
<evidence type="ECO:0000256" key="1">
    <source>
        <dbReference type="SAM" id="MobiDB-lite"/>
    </source>
</evidence>
<keyword evidence="3" id="KW-1185">Reference proteome</keyword>
<organism evidence="2 3">
    <name type="scientific">Cytospora mali</name>
    <name type="common">Apple Valsa canker fungus</name>
    <name type="synonym">Valsa mali</name>
    <dbReference type="NCBI Taxonomy" id="578113"/>
    <lineage>
        <taxon>Eukaryota</taxon>
        <taxon>Fungi</taxon>
        <taxon>Dikarya</taxon>
        <taxon>Ascomycota</taxon>
        <taxon>Pezizomycotina</taxon>
        <taxon>Sordariomycetes</taxon>
        <taxon>Sordariomycetidae</taxon>
        <taxon>Diaporthales</taxon>
        <taxon>Cytosporaceae</taxon>
        <taxon>Cytospora</taxon>
    </lineage>
</organism>
<feature type="compositionally biased region" description="Basic residues" evidence="1">
    <location>
        <begin position="1268"/>
        <end position="1284"/>
    </location>
</feature>
<evidence type="ECO:0000313" key="3">
    <source>
        <dbReference type="Proteomes" id="UP000078576"/>
    </source>
</evidence>
<dbReference type="OrthoDB" id="5239199at2759"/>
<feature type="compositionally biased region" description="Polar residues" evidence="1">
    <location>
        <begin position="1218"/>
        <end position="1231"/>
    </location>
</feature>
<accession>A0A194VEH5</accession>
<feature type="compositionally biased region" description="Basic and acidic residues" evidence="1">
    <location>
        <begin position="246"/>
        <end position="255"/>
    </location>
</feature>
<feature type="compositionally biased region" description="Polar residues" evidence="1">
    <location>
        <begin position="1285"/>
        <end position="1308"/>
    </location>
</feature>
<feature type="compositionally biased region" description="Low complexity" evidence="1">
    <location>
        <begin position="1008"/>
        <end position="1033"/>
    </location>
</feature>
<feature type="compositionally biased region" description="Polar residues" evidence="1">
    <location>
        <begin position="521"/>
        <end position="538"/>
    </location>
</feature>
<feature type="compositionally biased region" description="Acidic residues" evidence="1">
    <location>
        <begin position="228"/>
        <end position="245"/>
    </location>
</feature>
<dbReference type="STRING" id="694573.A0A194VEH5"/>
<reference evidence="3" key="1">
    <citation type="submission" date="2014-12" db="EMBL/GenBank/DDBJ databases">
        <title>Genome Sequence of Valsa Canker Pathogens Uncovers a Specific Adaption of Colonization on Woody Bark.</title>
        <authorList>
            <person name="Yin Z."/>
            <person name="Liu H."/>
            <person name="Gao X."/>
            <person name="Li Z."/>
            <person name="Song N."/>
            <person name="Ke X."/>
            <person name="Dai Q."/>
            <person name="Wu Y."/>
            <person name="Sun Y."/>
            <person name="Xu J.-R."/>
            <person name="Kang Z.K."/>
            <person name="Wang L."/>
            <person name="Huang L."/>
        </authorList>
    </citation>
    <scope>NUCLEOTIDE SEQUENCE [LARGE SCALE GENOMIC DNA]</scope>
    <source>
        <strain evidence="3">SXYL134</strain>
    </source>
</reference>
<feature type="region of interest" description="Disordered" evidence="1">
    <location>
        <begin position="1008"/>
        <end position="1047"/>
    </location>
</feature>
<gene>
    <name evidence="2" type="ORF">VP1G_09309</name>
</gene>